<dbReference type="PANTHER" id="PTHR17125">
    <property type="entry name" value="OUTER DENSE FIBER PROTEIN 1"/>
    <property type="match status" value="1"/>
</dbReference>
<dbReference type="Gene3D" id="2.60.40.790">
    <property type="match status" value="1"/>
</dbReference>
<keyword evidence="2" id="KW-1185">Reference proteome</keyword>
<dbReference type="Proteomes" id="UP000322234">
    <property type="component" value="Unassembled WGS sequence"/>
</dbReference>
<evidence type="ECO:0000313" key="1">
    <source>
        <dbReference type="EMBL" id="MXQ94453.1"/>
    </source>
</evidence>
<accession>A0A6B0S538</accession>
<sequence length="272" mass="30380">MAALSCLLDSVRRDIKKVDRELRQLRCVDELRARCLCDLYMHPYCCCDLHPYPYCLCYSKRSRSCGLCDLYPCCLCDVKLYCLRPSLRSLERKAIRAIEDEKRELAKLRRTTNRILASSCCSSNILGSVNVCGFEPDQVKVRVKDGKVCVSAERENRYDCLGSKKYSYMNICKEFSLPPPWLQLSVIVGSKRICHMDVIMCGIPEGRGDPEGKGDPAEGLAVSEVRAGANCQTNQAGFSGLEFDTTGTSLKFADSHTAPRQEGGAGSWFNPN</sequence>
<evidence type="ECO:0008006" key="3">
    <source>
        <dbReference type="Google" id="ProtNLM"/>
    </source>
</evidence>
<dbReference type="EMBL" id="VBQZ03000111">
    <property type="protein sequence ID" value="MXQ94453.1"/>
    <property type="molecule type" value="Genomic_DNA"/>
</dbReference>
<comment type="caution">
    <text evidence="1">The sequence shown here is derived from an EMBL/GenBank/DDBJ whole genome shotgun (WGS) entry which is preliminary data.</text>
</comment>
<dbReference type="GO" id="GO:0001520">
    <property type="term" value="C:outer dense fiber"/>
    <property type="evidence" value="ECO:0007669"/>
    <property type="project" value="TreeGrafter"/>
</dbReference>
<gene>
    <name evidence="1" type="ORF">E5288_WYG022408</name>
</gene>
<organism evidence="1 2">
    <name type="scientific">Bos mutus</name>
    <name type="common">wild yak</name>
    <dbReference type="NCBI Taxonomy" id="72004"/>
    <lineage>
        <taxon>Eukaryota</taxon>
        <taxon>Metazoa</taxon>
        <taxon>Chordata</taxon>
        <taxon>Craniata</taxon>
        <taxon>Vertebrata</taxon>
        <taxon>Euteleostomi</taxon>
        <taxon>Mammalia</taxon>
        <taxon>Eutheria</taxon>
        <taxon>Laurasiatheria</taxon>
        <taxon>Artiodactyla</taxon>
        <taxon>Ruminantia</taxon>
        <taxon>Pecora</taxon>
        <taxon>Bovidae</taxon>
        <taxon>Bovinae</taxon>
        <taxon>Bos</taxon>
    </lineage>
</organism>
<evidence type="ECO:0000313" key="2">
    <source>
        <dbReference type="Proteomes" id="UP000322234"/>
    </source>
</evidence>
<reference evidence="1" key="1">
    <citation type="submission" date="2019-10" db="EMBL/GenBank/DDBJ databases">
        <title>The sequence and de novo assembly of the wild yak genome.</title>
        <authorList>
            <person name="Liu Y."/>
        </authorList>
    </citation>
    <scope>NUCLEOTIDE SEQUENCE [LARGE SCALE GENOMIC DNA]</scope>
    <source>
        <strain evidence="1">WY2019</strain>
    </source>
</reference>
<proteinExistence type="predicted"/>
<dbReference type="InterPro" id="IPR037389">
    <property type="entry name" value="ODFP"/>
</dbReference>
<dbReference type="InterPro" id="IPR008978">
    <property type="entry name" value="HSP20-like_chaperone"/>
</dbReference>
<dbReference type="PANTHER" id="PTHR17125:SF2">
    <property type="entry name" value="OUTER DENSE FIBER PROTEIN 1"/>
    <property type="match status" value="1"/>
</dbReference>
<protein>
    <recommendedName>
        <fullName evidence="3">Outer dense fiber protein 1</fullName>
    </recommendedName>
</protein>
<dbReference type="AlphaFoldDB" id="A0A6B0S538"/>
<name>A0A6B0S538_9CETA</name>